<name>A0A919P266_9CELL</name>
<dbReference type="Gene3D" id="3.10.450.50">
    <property type="match status" value="1"/>
</dbReference>
<protein>
    <recommendedName>
        <fullName evidence="1">SnoaL-like domain-containing protein</fullName>
    </recommendedName>
</protein>
<dbReference type="RefSeq" id="WP_203747987.1">
    <property type="nucleotide sequence ID" value="NZ_BONK01000001.1"/>
</dbReference>
<keyword evidence="3" id="KW-1185">Reference proteome</keyword>
<feature type="domain" description="SnoaL-like" evidence="1">
    <location>
        <begin position="11"/>
        <end position="103"/>
    </location>
</feature>
<reference evidence="2" key="1">
    <citation type="submission" date="2021-01" db="EMBL/GenBank/DDBJ databases">
        <title>Whole genome shotgun sequence of Cellulomonas chitinilytica NBRC 110799.</title>
        <authorList>
            <person name="Komaki H."/>
            <person name="Tamura T."/>
        </authorList>
    </citation>
    <scope>NUCLEOTIDE SEQUENCE</scope>
    <source>
        <strain evidence="2">NBRC 110799</strain>
    </source>
</reference>
<evidence type="ECO:0000313" key="3">
    <source>
        <dbReference type="Proteomes" id="UP000632740"/>
    </source>
</evidence>
<accession>A0A919P266</accession>
<dbReference type="EMBL" id="BONK01000001">
    <property type="protein sequence ID" value="GIG19739.1"/>
    <property type="molecule type" value="Genomic_DNA"/>
</dbReference>
<dbReference type="AlphaFoldDB" id="A0A919P266"/>
<gene>
    <name evidence="2" type="ORF">Cch01nite_04630</name>
</gene>
<organism evidence="2 3">
    <name type="scientific">Cellulomonas chitinilytica</name>
    <dbReference type="NCBI Taxonomy" id="398759"/>
    <lineage>
        <taxon>Bacteria</taxon>
        <taxon>Bacillati</taxon>
        <taxon>Actinomycetota</taxon>
        <taxon>Actinomycetes</taxon>
        <taxon>Micrococcales</taxon>
        <taxon>Cellulomonadaceae</taxon>
        <taxon>Cellulomonas</taxon>
    </lineage>
</organism>
<evidence type="ECO:0000313" key="2">
    <source>
        <dbReference type="EMBL" id="GIG19739.1"/>
    </source>
</evidence>
<dbReference type="InterPro" id="IPR037401">
    <property type="entry name" value="SnoaL-like"/>
</dbReference>
<evidence type="ECO:0000259" key="1">
    <source>
        <dbReference type="Pfam" id="PF12680"/>
    </source>
</evidence>
<dbReference type="InterPro" id="IPR032710">
    <property type="entry name" value="NTF2-like_dom_sf"/>
</dbReference>
<dbReference type="Proteomes" id="UP000632740">
    <property type="component" value="Unassembled WGS sequence"/>
</dbReference>
<proteinExistence type="predicted"/>
<dbReference type="Pfam" id="PF12680">
    <property type="entry name" value="SnoaL_2"/>
    <property type="match status" value="1"/>
</dbReference>
<sequence>MTAAALQTALDYHRAWSSHDLDAAMALVAPDVVCDAPAGPVVGRDAFRAFMGPFAAMTTRTEVLGAFGDDESAVVLYDTETTLVPHAPGAERVEVADGRITRMTIVFDRLPFAQARAAG</sequence>
<comment type="caution">
    <text evidence="2">The sequence shown here is derived from an EMBL/GenBank/DDBJ whole genome shotgun (WGS) entry which is preliminary data.</text>
</comment>
<dbReference type="SUPFAM" id="SSF54427">
    <property type="entry name" value="NTF2-like"/>
    <property type="match status" value="1"/>
</dbReference>